<evidence type="ECO:0000256" key="1">
    <source>
        <dbReference type="ARBA" id="ARBA00022723"/>
    </source>
</evidence>
<sequence length="93" mass="11280">MVKGYKYSLQSVKNGKGNQYPIYKTGKVQHTIIDGFKFSVQRSKKKRFRWRCVKQRDGCKACFSTFNNFIYLINNEHNHRPLICRYKYEREFD</sequence>
<keyword evidence="3" id="KW-0862">Zinc</keyword>
<evidence type="ECO:0000313" key="5">
    <source>
        <dbReference type="EMBL" id="CAH0399072.1"/>
    </source>
</evidence>
<dbReference type="Gene3D" id="2.20.25.240">
    <property type="match status" value="1"/>
</dbReference>
<name>A0ABN8B153_CHISP</name>
<reference evidence="5" key="1">
    <citation type="submission" date="2021-12" db="EMBL/GenBank/DDBJ databases">
        <authorList>
            <person name="King R."/>
        </authorList>
    </citation>
    <scope>NUCLEOTIDE SEQUENCE</scope>
</reference>
<keyword evidence="6" id="KW-1185">Reference proteome</keyword>
<dbReference type="EMBL" id="OU963906">
    <property type="protein sequence ID" value="CAH0399072.1"/>
    <property type="molecule type" value="Genomic_DNA"/>
</dbReference>
<evidence type="ECO:0000256" key="2">
    <source>
        <dbReference type="ARBA" id="ARBA00022771"/>
    </source>
</evidence>
<organism evidence="5 6">
    <name type="scientific">Chilo suppressalis</name>
    <name type="common">Asiatic rice borer moth</name>
    <dbReference type="NCBI Taxonomy" id="168631"/>
    <lineage>
        <taxon>Eukaryota</taxon>
        <taxon>Metazoa</taxon>
        <taxon>Ecdysozoa</taxon>
        <taxon>Arthropoda</taxon>
        <taxon>Hexapoda</taxon>
        <taxon>Insecta</taxon>
        <taxon>Pterygota</taxon>
        <taxon>Neoptera</taxon>
        <taxon>Endopterygota</taxon>
        <taxon>Lepidoptera</taxon>
        <taxon>Glossata</taxon>
        <taxon>Ditrysia</taxon>
        <taxon>Pyraloidea</taxon>
        <taxon>Crambidae</taxon>
        <taxon>Crambinae</taxon>
        <taxon>Chilo</taxon>
    </lineage>
</organism>
<proteinExistence type="predicted"/>
<gene>
    <name evidence="5" type="ORF">CHILSU_LOCUS2203</name>
</gene>
<dbReference type="Pfam" id="PF04500">
    <property type="entry name" value="FLYWCH"/>
    <property type="match status" value="1"/>
</dbReference>
<protein>
    <recommendedName>
        <fullName evidence="4">FLYWCH-type domain-containing protein</fullName>
    </recommendedName>
</protein>
<evidence type="ECO:0000259" key="4">
    <source>
        <dbReference type="Pfam" id="PF04500"/>
    </source>
</evidence>
<evidence type="ECO:0000313" key="6">
    <source>
        <dbReference type="Proteomes" id="UP001153292"/>
    </source>
</evidence>
<evidence type="ECO:0000256" key="3">
    <source>
        <dbReference type="ARBA" id="ARBA00022833"/>
    </source>
</evidence>
<keyword evidence="2" id="KW-0863">Zinc-finger</keyword>
<dbReference type="Proteomes" id="UP001153292">
    <property type="component" value="Chromosome 13"/>
</dbReference>
<keyword evidence="1" id="KW-0479">Metal-binding</keyword>
<feature type="domain" description="FLYWCH-type" evidence="4">
    <location>
        <begin position="32"/>
        <end position="79"/>
    </location>
</feature>
<dbReference type="InterPro" id="IPR007588">
    <property type="entry name" value="Znf_FLYWCH"/>
</dbReference>
<accession>A0ABN8B153</accession>